<evidence type="ECO:0000313" key="1">
    <source>
        <dbReference type="EMBL" id="MBW86404.1"/>
    </source>
</evidence>
<reference evidence="1" key="1">
    <citation type="submission" date="2018-02" db="EMBL/GenBank/DDBJ databases">
        <title>Rhizophora mucronata_Transcriptome.</title>
        <authorList>
            <person name="Meera S.P."/>
            <person name="Sreeshan A."/>
            <person name="Augustine A."/>
        </authorList>
    </citation>
    <scope>NUCLEOTIDE SEQUENCE</scope>
    <source>
        <tissue evidence="1">Leaf</tissue>
    </source>
</reference>
<sequence>MVYWTNSQEYLLLHLHATG</sequence>
<protein>
    <submittedName>
        <fullName evidence="1">Uncharacterized protein</fullName>
    </submittedName>
</protein>
<dbReference type="AlphaFoldDB" id="A0A2P2IYU5"/>
<accession>A0A2P2IYU5</accession>
<proteinExistence type="predicted"/>
<dbReference type="EMBL" id="GGEC01005921">
    <property type="protein sequence ID" value="MBW86404.1"/>
    <property type="molecule type" value="Transcribed_RNA"/>
</dbReference>
<organism evidence="1">
    <name type="scientific">Rhizophora mucronata</name>
    <name type="common">Asiatic mangrove</name>
    <dbReference type="NCBI Taxonomy" id="61149"/>
    <lineage>
        <taxon>Eukaryota</taxon>
        <taxon>Viridiplantae</taxon>
        <taxon>Streptophyta</taxon>
        <taxon>Embryophyta</taxon>
        <taxon>Tracheophyta</taxon>
        <taxon>Spermatophyta</taxon>
        <taxon>Magnoliopsida</taxon>
        <taxon>eudicotyledons</taxon>
        <taxon>Gunneridae</taxon>
        <taxon>Pentapetalae</taxon>
        <taxon>rosids</taxon>
        <taxon>fabids</taxon>
        <taxon>Malpighiales</taxon>
        <taxon>Rhizophoraceae</taxon>
        <taxon>Rhizophora</taxon>
    </lineage>
</organism>
<name>A0A2P2IYU5_RHIMU</name>